<dbReference type="Gene3D" id="4.10.240.10">
    <property type="entry name" value="Zn(2)-C6 fungal-type DNA-binding domain"/>
    <property type="match status" value="1"/>
</dbReference>
<name>A0A137NQX5_CONC2</name>
<dbReference type="GO" id="GO:0005634">
    <property type="term" value="C:nucleus"/>
    <property type="evidence" value="ECO:0007669"/>
    <property type="project" value="UniProtKB-SubCell"/>
</dbReference>
<dbReference type="AlphaFoldDB" id="A0A137NQX5"/>
<dbReference type="SMART" id="SM00066">
    <property type="entry name" value="GAL4"/>
    <property type="match status" value="1"/>
</dbReference>
<sequence length="626" mass="72245">MSLVKASINTSSISNNSNNNINFSGVSCDICRRRKVKCSRDLPSCSWCVKNKATCSYPSHSHRRRNDKSSQTGKISINLDNGKNKYFLFNSGKVVETGGEVKLIVKAKAKGGRVGESNEGLNKFCLYQTLKTDSNLDTIGSSSSDSSSGSSSPALGSIRLQSDYQQEQRYQFKLQTLVLLIRQILDNQPELTEKLNPFYECLKTGEFGSSGIKLKIFMSSNWYQVLHNPGFDTQLIDNFFNIFNPFINYLSKFHFYRNLQNMPPVLMSVIRYIGYQFTLNQDKSLRNFLKDLCLMELKKCMFKVNLVNCTSLLIFSYAELMQGFIKKSWAYYNQGCLMANALGIHLDVPSLNELEQERRRIIKSMVICHDLHFFGVLDNAQPYFHYMVYQVNCLNYKFQLPPTPHLSILEIVNAQAGVTLRYVYDRYWLPAIYHISTFSSKNSKNHLTFDELDKTIQKFTRMLDYCYIKSLEKFVQLGAVHNFKEAHKIIETNVIVFVLMYHHLILGLFSHYPTPTTIKSKGEKSPLWLTRALYGAKIIFNIARKCPKSYLIMHHHYLTEISLFYLKFGNLIDQELASEFKSILQSIYEMFLNYNEKFLFSNLSTEAFIIISKALGYNYKNGIVNR</sequence>
<dbReference type="SUPFAM" id="SSF57701">
    <property type="entry name" value="Zn2/Cys6 DNA-binding domain"/>
    <property type="match status" value="1"/>
</dbReference>
<comment type="subcellular location">
    <subcellularLocation>
        <location evidence="1">Nucleus</location>
    </subcellularLocation>
</comment>
<gene>
    <name evidence="7" type="ORF">CONCODRAFT_169785</name>
</gene>
<dbReference type="EMBL" id="KQ964975">
    <property type="protein sequence ID" value="KXN65124.1"/>
    <property type="molecule type" value="Genomic_DNA"/>
</dbReference>
<dbReference type="CDD" id="cd00067">
    <property type="entry name" value="GAL4"/>
    <property type="match status" value="1"/>
</dbReference>
<reference evidence="7 8" key="1">
    <citation type="journal article" date="2015" name="Genome Biol. Evol.">
        <title>Phylogenomic analyses indicate that early fungi evolved digesting cell walls of algal ancestors of land plants.</title>
        <authorList>
            <person name="Chang Y."/>
            <person name="Wang S."/>
            <person name="Sekimoto S."/>
            <person name="Aerts A.L."/>
            <person name="Choi C."/>
            <person name="Clum A."/>
            <person name="LaButti K.M."/>
            <person name="Lindquist E.A."/>
            <person name="Yee Ngan C."/>
            <person name="Ohm R.A."/>
            <person name="Salamov A.A."/>
            <person name="Grigoriev I.V."/>
            <person name="Spatafora J.W."/>
            <person name="Berbee M.L."/>
        </authorList>
    </citation>
    <scope>NUCLEOTIDE SEQUENCE [LARGE SCALE GENOMIC DNA]</scope>
    <source>
        <strain evidence="7 8">NRRL 28638</strain>
    </source>
</reference>
<protein>
    <recommendedName>
        <fullName evidence="6">Zn(2)-C6 fungal-type domain-containing protein</fullName>
    </recommendedName>
</protein>
<keyword evidence="2" id="KW-0479">Metal-binding</keyword>
<evidence type="ECO:0000256" key="5">
    <source>
        <dbReference type="ARBA" id="ARBA00023242"/>
    </source>
</evidence>
<dbReference type="CDD" id="cd12148">
    <property type="entry name" value="fungal_TF_MHR"/>
    <property type="match status" value="1"/>
</dbReference>
<keyword evidence="3" id="KW-0805">Transcription regulation</keyword>
<dbReference type="OrthoDB" id="2309723at2759"/>
<dbReference type="PROSITE" id="PS00463">
    <property type="entry name" value="ZN2_CY6_FUNGAL_1"/>
    <property type="match status" value="1"/>
</dbReference>
<evidence type="ECO:0000313" key="8">
    <source>
        <dbReference type="Proteomes" id="UP000070444"/>
    </source>
</evidence>
<evidence type="ECO:0000256" key="4">
    <source>
        <dbReference type="ARBA" id="ARBA00023163"/>
    </source>
</evidence>
<dbReference type="PANTHER" id="PTHR47338">
    <property type="entry name" value="ZN(II)2CYS6 TRANSCRIPTION FACTOR (EUROFUNG)-RELATED"/>
    <property type="match status" value="1"/>
</dbReference>
<evidence type="ECO:0000256" key="3">
    <source>
        <dbReference type="ARBA" id="ARBA00023015"/>
    </source>
</evidence>
<accession>A0A137NQX5</accession>
<feature type="domain" description="Zn(2)-C6 fungal-type" evidence="6">
    <location>
        <begin position="27"/>
        <end position="57"/>
    </location>
</feature>
<dbReference type="PANTHER" id="PTHR47338:SF5">
    <property type="entry name" value="ZN(II)2CYS6 TRANSCRIPTION FACTOR (EUROFUNG)"/>
    <property type="match status" value="1"/>
</dbReference>
<dbReference type="InterPro" id="IPR036864">
    <property type="entry name" value="Zn2-C6_fun-type_DNA-bd_sf"/>
</dbReference>
<organism evidence="7 8">
    <name type="scientific">Conidiobolus coronatus (strain ATCC 28846 / CBS 209.66 / NRRL 28638)</name>
    <name type="common">Delacroixia coronata</name>
    <dbReference type="NCBI Taxonomy" id="796925"/>
    <lineage>
        <taxon>Eukaryota</taxon>
        <taxon>Fungi</taxon>
        <taxon>Fungi incertae sedis</taxon>
        <taxon>Zoopagomycota</taxon>
        <taxon>Entomophthoromycotina</taxon>
        <taxon>Entomophthoromycetes</taxon>
        <taxon>Entomophthorales</taxon>
        <taxon>Ancylistaceae</taxon>
        <taxon>Conidiobolus</taxon>
    </lineage>
</organism>
<dbReference type="InterPro" id="IPR050815">
    <property type="entry name" value="TF_fung"/>
</dbReference>
<evidence type="ECO:0000256" key="2">
    <source>
        <dbReference type="ARBA" id="ARBA00022723"/>
    </source>
</evidence>
<dbReference type="GO" id="GO:0000981">
    <property type="term" value="F:DNA-binding transcription factor activity, RNA polymerase II-specific"/>
    <property type="evidence" value="ECO:0007669"/>
    <property type="project" value="InterPro"/>
</dbReference>
<evidence type="ECO:0000256" key="1">
    <source>
        <dbReference type="ARBA" id="ARBA00004123"/>
    </source>
</evidence>
<dbReference type="PROSITE" id="PS50048">
    <property type="entry name" value="ZN2_CY6_FUNGAL_2"/>
    <property type="match status" value="1"/>
</dbReference>
<dbReference type="InterPro" id="IPR001138">
    <property type="entry name" value="Zn2Cys6_DnaBD"/>
</dbReference>
<evidence type="ECO:0000259" key="6">
    <source>
        <dbReference type="PROSITE" id="PS50048"/>
    </source>
</evidence>
<proteinExistence type="predicted"/>
<keyword evidence="4" id="KW-0804">Transcription</keyword>
<dbReference type="Proteomes" id="UP000070444">
    <property type="component" value="Unassembled WGS sequence"/>
</dbReference>
<dbReference type="GO" id="GO:0008270">
    <property type="term" value="F:zinc ion binding"/>
    <property type="evidence" value="ECO:0007669"/>
    <property type="project" value="InterPro"/>
</dbReference>
<dbReference type="PROSITE" id="PS51257">
    <property type="entry name" value="PROKAR_LIPOPROTEIN"/>
    <property type="match status" value="1"/>
</dbReference>
<keyword evidence="8" id="KW-1185">Reference proteome</keyword>
<evidence type="ECO:0000313" key="7">
    <source>
        <dbReference type="EMBL" id="KXN65124.1"/>
    </source>
</evidence>
<dbReference type="Pfam" id="PF00172">
    <property type="entry name" value="Zn_clus"/>
    <property type="match status" value="1"/>
</dbReference>
<keyword evidence="5" id="KW-0539">Nucleus</keyword>